<dbReference type="AlphaFoldDB" id="A0A8K0I5Q3"/>
<feature type="region of interest" description="Disordered" evidence="1">
    <location>
        <begin position="136"/>
        <end position="213"/>
    </location>
</feature>
<keyword evidence="3" id="KW-1185">Reference proteome</keyword>
<reference evidence="2" key="2">
    <citation type="submission" date="2019-07" db="EMBL/GenBank/DDBJ databases">
        <authorList>
            <person name="Yang Y."/>
            <person name="Bocs S."/>
            <person name="Baudouin L."/>
        </authorList>
    </citation>
    <scope>NUCLEOTIDE SEQUENCE</scope>
    <source>
        <tissue evidence="2">Spear leaf of Hainan Tall coconut</tissue>
    </source>
</reference>
<proteinExistence type="predicted"/>
<evidence type="ECO:0000313" key="2">
    <source>
        <dbReference type="EMBL" id="KAG1338385.1"/>
    </source>
</evidence>
<feature type="compositionally biased region" description="Polar residues" evidence="1">
    <location>
        <begin position="184"/>
        <end position="196"/>
    </location>
</feature>
<protein>
    <submittedName>
        <fullName evidence="2">Uncharacterized protein</fullName>
    </submittedName>
</protein>
<reference evidence="2" key="1">
    <citation type="journal article" date="2017" name="Gigascience">
        <title>The genome draft of coconut (Cocos nucifera).</title>
        <authorList>
            <person name="Xiao Y."/>
            <person name="Xu P."/>
            <person name="Fan H."/>
            <person name="Baudouin L."/>
            <person name="Xia W."/>
            <person name="Bocs S."/>
            <person name="Xu J."/>
            <person name="Li Q."/>
            <person name="Guo A."/>
            <person name="Zhou L."/>
            <person name="Li J."/>
            <person name="Wu Y."/>
            <person name="Ma Z."/>
            <person name="Armero A."/>
            <person name="Issali A.E."/>
            <person name="Liu N."/>
            <person name="Peng M."/>
            <person name="Yang Y."/>
        </authorList>
    </citation>
    <scope>NUCLEOTIDE SEQUENCE</scope>
    <source>
        <tissue evidence="2">Spear leaf of Hainan Tall coconut</tissue>
    </source>
</reference>
<feature type="compositionally biased region" description="Acidic residues" evidence="1">
    <location>
        <begin position="139"/>
        <end position="165"/>
    </location>
</feature>
<dbReference type="EMBL" id="CM017875">
    <property type="protein sequence ID" value="KAG1338385.1"/>
    <property type="molecule type" value="Genomic_DNA"/>
</dbReference>
<sequence>MDSERVNVRIPEGGLALSDFQLARNLVQAILLLNDWKSRKNRTLANLFESFYPTFIGWAHDIAELESAYRRMVDLQRACFHLVSTANIKCDLAVHRLEQLERDAAGRERNLFNEVFCLRVKLGSLFPDLDPNSIVAPGAEEEEEEGILSAEEEEEGGISGVEEEKEGGKDEAPSDPMKDGTPIVVSTPTKDVSISSAPMDAIPQLAVEVPSES</sequence>
<evidence type="ECO:0000256" key="1">
    <source>
        <dbReference type="SAM" id="MobiDB-lite"/>
    </source>
</evidence>
<organism evidence="2 3">
    <name type="scientific">Cocos nucifera</name>
    <name type="common">Coconut palm</name>
    <dbReference type="NCBI Taxonomy" id="13894"/>
    <lineage>
        <taxon>Eukaryota</taxon>
        <taxon>Viridiplantae</taxon>
        <taxon>Streptophyta</taxon>
        <taxon>Embryophyta</taxon>
        <taxon>Tracheophyta</taxon>
        <taxon>Spermatophyta</taxon>
        <taxon>Magnoliopsida</taxon>
        <taxon>Liliopsida</taxon>
        <taxon>Arecaceae</taxon>
        <taxon>Arecoideae</taxon>
        <taxon>Cocoseae</taxon>
        <taxon>Attaleinae</taxon>
        <taxon>Cocos</taxon>
    </lineage>
</organism>
<dbReference type="Proteomes" id="UP000797356">
    <property type="component" value="Chromosome 4"/>
</dbReference>
<accession>A0A8K0I5Q3</accession>
<feature type="compositionally biased region" description="Basic and acidic residues" evidence="1">
    <location>
        <begin position="166"/>
        <end position="178"/>
    </location>
</feature>
<comment type="caution">
    <text evidence="2">The sequence shown here is derived from an EMBL/GenBank/DDBJ whole genome shotgun (WGS) entry which is preliminary data.</text>
</comment>
<name>A0A8K0I5Q3_COCNU</name>
<evidence type="ECO:0000313" key="3">
    <source>
        <dbReference type="Proteomes" id="UP000797356"/>
    </source>
</evidence>
<gene>
    <name evidence="2" type="ORF">COCNU_04G006910</name>
</gene>